<gene>
    <name evidence="7" type="ORF">E0E05_04030</name>
</gene>
<evidence type="ECO:0000313" key="8">
    <source>
        <dbReference type="Proteomes" id="UP000293719"/>
    </source>
</evidence>
<evidence type="ECO:0000313" key="7">
    <source>
        <dbReference type="EMBL" id="QBK29841.1"/>
    </source>
</evidence>
<dbReference type="GO" id="GO:0015297">
    <property type="term" value="F:antiporter activity"/>
    <property type="evidence" value="ECO:0007669"/>
    <property type="project" value="InterPro"/>
</dbReference>
<dbReference type="PANTHER" id="PTHR43021">
    <property type="entry name" value="NA(+)/H(+) ANTIPORTER-RELATED"/>
    <property type="match status" value="1"/>
</dbReference>
<dbReference type="AlphaFoldDB" id="A0A4P6UXS1"/>
<dbReference type="Pfam" id="PF00999">
    <property type="entry name" value="Na_H_Exchanger"/>
    <property type="match status" value="1"/>
</dbReference>
<feature type="transmembrane region" description="Helical" evidence="5">
    <location>
        <begin position="227"/>
        <end position="257"/>
    </location>
</feature>
<feature type="transmembrane region" description="Helical" evidence="5">
    <location>
        <begin position="193"/>
        <end position="215"/>
    </location>
</feature>
<feature type="domain" description="Cation/H+ exchanger transmembrane" evidence="6">
    <location>
        <begin position="13"/>
        <end position="377"/>
    </location>
</feature>
<sequence>MEQGTLLVALGILFLAGLALDAVGRIVHIPRVTLLILLGALLGPPVLNMLPAPLATADGIYADAALTMVAFLLGGSLKPETLRAQGREILVVSLTVVIVSVALVAGGLYLVGVPAALAILLGGISSATAPAATLDVIRQSGSTGRFARNILGIVAIDDAWGLLAFSGALTLAGTMAAAGMLSGAGAGTLAHGAIEVGGAIVLGAAIGLPASYLTGRLKKGEPTLLEALGVVFLCAGLALYFEVSFLLTGMVCGAVVVNLARHHDQPFHEIERIEWPFLLLFFVMAGASLNVSMLEQIGGIGLAYVGLRIVARMIGGLAGGALAGLPPREGALTGLALMPQAGVAIGMALVASERLPQYAPQILAITIASTIIFEIIGPFFTQFAIARADRDAAAGRSGVAR</sequence>
<feature type="transmembrane region" description="Helical" evidence="5">
    <location>
        <begin position="301"/>
        <end position="325"/>
    </location>
</feature>
<evidence type="ECO:0000256" key="2">
    <source>
        <dbReference type="ARBA" id="ARBA00022692"/>
    </source>
</evidence>
<feature type="transmembrane region" description="Helical" evidence="5">
    <location>
        <begin position="277"/>
        <end position="294"/>
    </location>
</feature>
<feature type="transmembrane region" description="Helical" evidence="5">
    <location>
        <begin position="34"/>
        <end position="54"/>
    </location>
</feature>
<reference evidence="7 8" key="1">
    <citation type="journal article" date="2017" name="Int. J. Syst. Evol. Microbiol.">
        <title>Roseitalea porphyridii gen. nov., sp. nov., isolated from a red alga, and reclassification of Hoeflea suaedae Chung et al. 2013 as Pseudohoeflea suaedae gen. nov., comb. nov.</title>
        <authorList>
            <person name="Hyeon J.W."/>
            <person name="Jeong S.E."/>
            <person name="Baek K."/>
            <person name="Jeon C.O."/>
        </authorList>
    </citation>
    <scope>NUCLEOTIDE SEQUENCE [LARGE SCALE GENOMIC DNA]</scope>
    <source>
        <strain evidence="7 8">MA7-20</strain>
    </source>
</reference>
<keyword evidence="4 5" id="KW-0472">Membrane</keyword>
<feature type="transmembrane region" description="Helical" evidence="5">
    <location>
        <begin position="60"/>
        <end position="77"/>
    </location>
</feature>
<dbReference type="InterPro" id="IPR038770">
    <property type="entry name" value="Na+/solute_symporter_sf"/>
</dbReference>
<feature type="transmembrane region" description="Helical" evidence="5">
    <location>
        <begin position="6"/>
        <end position="27"/>
    </location>
</feature>
<evidence type="ECO:0000256" key="1">
    <source>
        <dbReference type="ARBA" id="ARBA00004141"/>
    </source>
</evidence>
<feature type="transmembrane region" description="Helical" evidence="5">
    <location>
        <begin position="117"/>
        <end position="138"/>
    </location>
</feature>
<organism evidence="7 8">
    <name type="scientific">Roseitalea porphyridii</name>
    <dbReference type="NCBI Taxonomy" id="1852022"/>
    <lineage>
        <taxon>Bacteria</taxon>
        <taxon>Pseudomonadati</taxon>
        <taxon>Pseudomonadota</taxon>
        <taxon>Alphaproteobacteria</taxon>
        <taxon>Hyphomicrobiales</taxon>
        <taxon>Ahrensiaceae</taxon>
        <taxon>Roseitalea</taxon>
    </lineage>
</organism>
<protein>
    <submittedName>
        <fullName evidence="7">Cation:proton antiporter</fullName>
    </submittedName>
</protein>
<feature type="transmembrane region" description="Helical" evidence="5">
    <location>
        <begin position="159"/>
        <end position="181"/>
    </location>
</feature>
<keyword evidence="2 5" id="KW-0812">Transmembrane</keyword>
<comment type="subcellular location">
    <subcellularLocation>
        <location evidence="1">Membrane</location>
        <topology evidence="1">Multi-pass membrane protein</topology>
    </subcellularLocation>
</comment>
<evidence type="ECO:0000256" key="5">
    <source>
        <dbReference type="SAM" id="Phobius"/>
    </source>
</evidence>
<feature type="transmembrane region" description="Helical" evidence="5">
    <location>
        <begin position="89"/>
        <end position="111"/>
    </location>
</feature>
<dbReference type="RefSeq" id="WP_131615552.1">
    <property type="nucleotide sequence ID" value="NZ_CP036532.1"/>
</dbReference>
<keyword evidence="3 5" id="KW-1133">Transmembrane helix</keyword>
<dbReference type="PANTHER" id="PTHR43021:SF2">
    <property type="entry name" value="CATION_H+ EXCHANGER DOMAIN-CONTAINING PROTEIN"/>
    <property type="match status" value="1"/>
</dbReference>
<dbReference type="KEGG" id="rpod:E0E05_04030"/>
<name>A0A4P6UXS1_9HYPH</name>
<dbReference type="GO" id="GO:0016020">
    <property type="term" value="C:membrane"/>
    <property type="evidence" value="ECO:0007669"/>
    <property type="project" value="UniProtKB-SubCell"/>
</dbReference>
<dbReference type="InterPro" id="IPR006153">
    <property type="entry name" value="Cation/H_exchanger_TM"/>
</dbReference>
<dbReference type="GO" id="GO:1902600">
    <property type="term" value="P:proton transmembrane transport"/>
    <property type="evidence" value="ECO:0007669"/>
    <property type="project" value="InterPro"/>
</dbReference>
<proteinExistence type="predicted"/>
<dbReference type="Gene3D" id="1.20.1530.20">
    <property type="match status" value="1"/>
</dbReference>
<keyword evidence="8" id="KW-1185">Reference proteome</keyword>
<accession>A0A4P6UXS1</accession>
<evidence type="ECO:0000256" key="4">
    <source>
        <dbReference type="ARBA" id="ARBA00023136"/>
    </source>
</evidence>
<dbReference type="EMBL" id="CP036532">
    <property type="protein sequence ID" value="QBK29841.1"/>
    <property type="molecule type" value="Genomic_DNA"/>
</dbReference>
<dbReference type="OrthoDB" id="9778229at2"/>
<feature type="transmembrane region" description="Helical" evidence="5">
    <location>
        <begin position="362"/>
        <end position="380"/>
    </location>
</feature>
<evidence type="ECO:0000259" key="6">
    <source>
        <dbReference type="Pfam" id="PF00999"/>
    </source>
</evidence>
<evidence type="ECO:0000256" key="3">
    <source>
        <dbReference type="ARBA" id="ARBA00022989"/>
    </source>
</evidence>
<dbReference type="GeneID" id="90766455"/>
<dbReference type="Proteomes" id="UP000293719">
    <property type="component" value="Chromosome"/>
</dbReference>